<evidence type="ECO:0000256" key="1">
    <source>
        <dbReference type="SAM" id="MobiDB-lite"/>
    </source>
</evidence>
<dbReference type="RefSeq" id="WP_197969567.1">
    <property type="nucleotide sequence ID" value="NZ_JACEGD010000066.1"/>
</dbReference>
<dbReference type="EMBL" id="JACEGD010000066">
    <property type="protein sequence ID" value="MBH5392026.1"/>
    <property type="molecule type" value="Genomic_DNA"/>
</dbReference>
<evidence type="ECO:0000256" key="2">
    <source>
        <dbReference type="SAM" id="SignalP"/>
    </source>
</evidence>
<organism evidence="3 4">
    <name type="scientific">Bradyrhizobium diversitatis</name>
    <dbReference type="NCBI Taxonomy" id="2755406"/>
    <lineage>
        <taxon>Bacteria</taxon>
        <taxon>Pseudomonadati</taxon>
        <taxon>Pseudomonadota</taxon>
        <taxon>Alphaproteobacteria</taxon>
        <taxon>Hyphomicrobiales</taxon>
        <taxon>Nitrobacteraceae</taxon>
        <taxon>Bradyrhizobium</taxon>
    </lineage>
</organism>
<comment type="caution">
    <text evidence="3">The sequence shown here is derived from an EMBL/GenBank/DDBJ whole genome shotgun (WGS) entry which is preliminary data.</text>
</comment>
<proteinExistence type="predicted"/>
<keyword evidence="4" id="KW-1185">Reference proteome</keyword>
<evidence type="ECO:0000313" key="4">
    <source>
        <dbReference type="Proteomes" id="UP001194539"/>
    </source>
</evidence>
<feature type="compositionally biased region" description="Polar residues" evidence="1">
    <location>
        <begin position="72"/>
        <end position="90"/>
    </location>
</feature>
<gene>
    <name evidence="3" type="ORF">H1B27_38065</name>
</gene>
<name>A0ABS0PFG1_9BRAD</name>
<protein>
    <submittedName>
        <fullName evidence="3">Uncharacterized protein</fullName>
    </submittedName>
</protein>
<feature type="region of interest" description="Disordered" evidence="1">
    <location>
        <begin position="72"/>
        <end position="96"/>
    </location>
</feature>
<feature type="chain" id="PRO_5046896082" evidence="2">
    <location>
        <begin position="22"/>
        <end position="96"/>
    </location>
</feature>
<dbReference type="Proteomes" id="UP001194539">
    <property type="component" value="Unassembled WGS sequence"/>
</dbReference>
<keyword evidence="2" id="KW-0732">Signal</keyword>
<sequence length="96" mass="10134">MLIRGFAFSAALFAFAPDAMAGEPQPGLFRRASCTVVRYYVAKYSAAAAETWARAHGATEAEIEAARRCVSNNAPAPAQTPGQAKTQTFTAGWAGH</sequence>
<feature type="signal peptide" evidence="2">
    <location>
        <begin position="1"/>
        <end position="21"/>
    </location>
</feature>
<reference evidence="3 4" key="1">
    <citation type="submission" date="2020-07" db="EMBL/GenBank/DDBJ databases">
        <title>Bradyrhizobium diversity isolated from nodules of indigenous legumes of Western Australia.</title>
        <authorList>
            <person name="Klepa M.S."/>
        </authorList>
    </citation>
    <scope>NUCLEOTIDE SEQUENCE [LARGE SCALE GENOMIC DNA]</scope>
    <source>
        <strain evidence="3 4">CNPSo 4019</strain>
    </source>
</reference>
<evidence type="ECO:0000313" key="3">
    <source>
        <dbReference type="EMBL" id="MBH5392026.1"/>
    </source>
</evidence>
<accession>A0ABS0PFG1</accession>